<proteinExistence type="predicted"/>
<organism evidence="1 2">
    <name type="scientific">Selenomonas artemidis F0399</name>
    <dbReference type="NCBI Taxonomy" id="749551"/>
    <lineage>
        <taxon>Bacteria</taxon>
        <taxon>Bacillati</taxon>
        <taxon>Bacillota</taxon>
        <taxon>Negativicutes</taxon>
        <taxon>Selenomonadales</taxon>
        <taxon>Selenomonadaceae</taxon>
        <taxon>Selenomonas</taxon>
    </lineage>
</organism>
<comment type="caution">
    <text evidence="1">The sequence shown here is derived from an EMBL/GenBank/DDBJ whole genome shotgun (WGS) entry which is preliminary data.</text>
</comment>
<dbReference type="EMBL" id="AECV01000014">
    <property type="protein sequence ID" value="EFW29974.1"/>
    <property type="molecule type" value="Genomic_DNA"/>
</dbReference>
<gene>
    <name evidence="1" type="ORF">HMPREF9555_00855</name>
</gene>
<evidence type="ECO:0000313" key="1">
    <source>
        <dbReference type="EMBL" id="EFW29974.1"/>
    </source>
</evidence>
<protein>
    <submittedName>
        <fullName evidence="1">Uncharacterized protein</fullName>
    </submittedName>
</protein>
<dbReference type="HOGENOM" id="CLU_3173055_0_0_9"/>
<evidence type="ECO:0000313" key="2">
    <source>
        <dbReference type="Proteomes" id="UP000004633"/>
    </source>
</evidence>
<dbReference type="Proteomes" id="UP000004633">
    <property type="component" value="Unassembled WGS sequence"/>
</dbReference>
<dbReference type="AlphaFoldDB" id="E7N1K3"/>
<keyword evidence="2" id="KW-1185">Reference proteome</keyword>
<accession>E7N1K3</accession>
<sequence length="47" mass="5469">MQVQLNKALRTPTRMSCRLFTAITFLYRGESNKGDTVCCPYPSYYMI</sequence>
<name>E7N1K3_9FIRM</name>
<reference evidence="1 2" key="1">
    <citation type="submission" date="2010-08" db="EMBL/GenBank/DDBJ databases">
        <authorList>
            <person name="Weinstock G."/>
            <person name="Sodergren E."/>
            <person name="Clifton S."/>
            <person name="Fulton L."/>
            <person name="Fulton B."/>
            <person name="Courtney L."/>
            <person name="Fronick C."/>
            <person name="Harrison M."/>
            <person name="Strong C."/>
            <person name="Farmer C."/>
            <person name="Delahaunty K."/>
            <person name="Markovic C."/>
            <person name="Hall O."/>
            <person name="Minx P."/>
            <person name="Tomlinson C."/>
            <person name="Mitreva M."/>
            <person name="Hou S."/>
            <person name="Chen J."/>
            <person name="Wollam A."/>
            <person name="Pepin K.H."/>
            <person name="Johnson M."/>
            <person name="Bhonagiri V."/>
            <person name="Zhang X."/>
            <person name="Suruliraj S."/>
            <person name="Warren W."/>
            <person name="Chinwalla A."/>
            <person name="Mardis E.R."/>
            <person name="Wilson R.K."/>
        </authorList>
    </citation>
    <scope>NUCLEOTIDE SEQUENCE [LARGE SCALE GENOMIC DNA]</scope>
    <source>
        <strain evidence="1 2">F0399</strain>
    </source>
</reference>